<evidence type="ECO:0000256" key="1">
    <source>
        <dbReference type="SAM" id="MobiDB-lite"/>
    </source>
</evidence>
<gene>
    <name evidence="2" type="ORF">QBC32DRAFT_393460</name>
</gene>
<proteinExistence type="predicted"/>
<feature type="compositionally biased region" description="Polar residues" evidence="1">
    <location>
        <begin position="51"/>
        <end position="65"/>
    </location>
</feature>
<dbReference type="AlphaFoldDB" id="A0AAN6NSH7"/>
<comment type="caution">
    <text evidence="2">The sequence shown here is derived from an EMBL/GenBank/DDBJ whole genome shotgun (WGS) entry which is preliminary data.</text>
</comment>
<feature type="region of interest" description="Disordered" evidence="1">
    <location>
        <begin position="21"/>
        <end position="126"/>
    </location>
</feature>
<sequence>MADFPQRSKAFDPMAYRSQAVYNAHMPRRQSNEKPSEPTKAFNKNAYRNKPANNTSHGKSKAQNSEPKKSINRMAYRNHAAHNASHGHSNKQQTESTKINHSRVAQKTNASKQHRSTAKDTTYAEEQAKEDAYVKQFFAEATPTMRRRRRGEFDDYVPAAGRAPDFTKFRQMFDTNGKPDVGFAEGFVNGV</sequence>
<accession>A0AAN6NSH7</accession>
<feature type="compositionally biased region" description="Polar residues" evidence="1">
    <location>
        <begin position="91"/>
        <end position="111"/>
    </location>
</feature>
<reference evidence="2" key="2">
    <citation type="submission" date="2023-06" db="EMBL/GenBank/DDBJ databases">
        <authorList>
            <consortium name="Lawrence Berkeley National Laboratory"/>
            <person name="Mondo S.J."/>
            <person name="Hensen N."/>
            <person name="Bonometti L."/>
            <person name="Westerberg I."/>
            <person name="Brannstrom I.O."/>
            <person name="Guillou S."/>
            <person name="Cros-Aarteil S."/>
            <person name="Calhoun S."/>
            <person name="Haridas S."/>
            <person name="Kuo A."/>
            <person name="Pangilinan J."/>
            <person name="Riley R."/>
            <person name="Labutti K."/>
            <person name="Andreopoulos B."/>
            <person name="Lipzen A."/>
            <person name="Chen C."/>
            <person name="Yanf M."/>
            <person name="Daum C."/>
            <person name="Ng V."/>
            <person name="Clum A."/>
            <person name="Steindorff A."/>
            <person name="Ohm R."/>
            <person name="Martin F."/>
            <person name="Silar P."/>
            <person name="Natvig D."/>
            <person name="Lalanne C."/>
            <person name="Gautier V."/>
            <person name="Ament-Velasquez S.L."/>
            <person name="Kruys A."/>
            <person name="Hutchinson M.I."/>
            <person name="Powell A.J."/>
            <person name="Barry K."/>
            <person name="Miller A.N."/>
            <person name="Grigoriev I.V."/>
            <person name="Debuchy R."/>
            <person name="Gladieux P."/>
            <person name="Thoren M.H."/>
            <person name="Johannesson H."/>
        </authorList>
    </citation>
    <scope>NUCLEOTIDE SEQUENCE</scope>
    <source>
        <strain evidence="2">CBS 626.80</strain>
    </source>
</reference>
<dbReference type="Proteomes" id="UP001303222">
    <property type="component" value="Unassembled WGS sequence"/>
</dbReference>
<evidence type="ECO:0000313" key="2">
    <source>
        <dbReference type="EMBL" id="KAK3951030.1"/>
    </source>
</evidence>
<protein>
    <submittedName>
        <fullName evidence="2">Uncharacterized protein</fullName>
    </submittedName>
</protein>
<organism evidence="2 3">
    <name type="scientific">Pseudoneurospora amorphoporcata</name>
    <dbReference type="NCBI Taxonomy" id="241081"/>
    <lineage>
        <taxon>Eukaryota</taxon>
        <taxon>Fungi</taxon>
        <taxon>Dikarya</taxon>
        <taxon>Ascomycota</taxon>
        <taxon>Pezizomycotina</taxon>
        <taxon>Sordariomycetes</taxon>
        <taxon>Sordariomycetidae</taxon>
        <taxon>Sordariales</taxon>
        <taxon>Sordariaceae</taxon>
        <taxon>Pseudoneurospora</taxon>
    </lineage>
</organism>
<evidence type="ECO:0000313" key="3">
    <source>
        <dbReference type="Proteomes" id="UP001303222"/>
    </source>
</evidence>
<reference evidence="2" key="1">
    <citation type="journal article" date="2023" name="Mol. Phylogenet. Evol.">
        <title>Genome-scale phylogeny and comparative genomics of the fungal order Sordariales.</title>
        <authorList>
            <person name="Hensen N."/>
            <person name="Bonometti L."/>
            <person name="Westerberg I."/>
            <person name="Brannstrom I.O."/>
            <person name="Guillou S."/>
            <person name="Cros-Aarteil S."/>
            <person name="Calhoun S."/>
            <person name="Haridas S."/>
            <person name="Kuo A."/>
            <person name="Mondo S."/>
            <person name="Pangilinan J."/>
            <person name="Riley R."/>
            <person name="LaButti K."/>
            <person name="Andreopoulos B."/>
            <person name="Lipzen A."/>
            <person name="Chen C."/>
            <person name="Yan M."/>
            <person name="Daum C."/>
            <person name="Ng V."/>
            <person name="Clum A."/>
            <person name="Steindorff A."/>
            <person name="Ohm R.A."/>
            <person name="Martin F."/>
            <person name="Silar P."/>
            <person name="Natvig D.O."/>
            <person name="Lalanne C."/>
            <person name="Gautier V."/>
            <person name="Ament-Velasquez S.L."/>
            <person name="Kruys A."/>
            <person name="Hutchinson M.I."/>
            <person name="Powell A.J."/>
            <person name="Barry K."/>
            <person name="Miller A.N."/>
            <person name="Grigoriev I.V."/>
            <person name="Debuchy R."/>
            <person name="Gladieux P."/>
            <person name="Hiltunen Thoren M."/>
            <person name="Johannesson H."/>
        </authorList>
    </citation>
    <scope>NUCLEOTIDE SEQUENCE</scope>
    <source>
        <strain evidence="2">CBS 626.80</strain>
    </source>
</reference>
<dbReference type="EMBL" id="MU859159">
    <property type="protein sequence ID" value="KAK3951030.1"/>
    <property type="molecule type" value="Genomic_DNA"/>
</dbReference>
<keyword evidence="3" id="KW-1185">Reference proteome</keyword>
<name>A0AAN6NSH7_9PEZI</name>